<keyword evidence="1" id="KW-1133">Transmembrane helix</keyword>
<comment type="caution">
    <text evidence="2">The sequence shown here is derived from an EMBL/GenBank/DDBJ whole genome shotgun (WGS) entry which is preliminary data.</text>
</comment>
<evidence type="ECO:0000313" key="3">
    <source>
        <dbReference type="Proteomes" id="UP000438760"/>
    </source>
</evidence>
<keyword evidence="3" id="KW-1185">Reference proteome</keyword>
<dbReference type="Proteomes" id="UP000438760">
    <property type="component" value="Unassembled WGS sequence"/>
</dbReference>
<gene>
    <name evidence="2" type="ORF">GJV76_14995</name>
</gene>
<dbReference type="AlphaFoldDB" id="A0A6I3LRT9"/>
<evidence type="ECO:0000313" key="2">
    <source>
        <dbReference type="EMBL" id="MTG99411.1"/>
    </source>
</evidence>
<keyword evidence="1" id="KW-0472">Membrane</keyword>
<dbReference type="RefSeq" id="WP_155093398.1">
    <property type="nucleotide sequence ID" value="NZ_WMJX01000077.1"/>
</dbReference>
<dbReference type="EMBL" id="WMJX01000077">
    <property type="protein sequence ID" value="MTG99411.1"/>
    <property type="molecule type" value="Genomic_DNA"/>
</dbReference>
<feature type="transmembrane region" description="Helical" evidence="1">
    <location>
        <begin position="41"/>
        <end position="64"/>
    </location>
</feature>
<protein>
    <submittedName>
        <fullName evidence="2">Uncharacterized protein</fullName>
    </submittedName>
</protein>
<organism evidence="2 3">
    <name type="scientific">Myroides albus</name>
    <dbReference type="NCBI Taxonomy" id="2562892"/>
    <lineage>
        <taxon>Bacteria</taxon>
        <taxon>Pseudomonadati</taxon>
        <taxon>Bacteroidota</taxon>
        <taxon>Flavobacteriia</taxon>
        <taxon>Flavobacteriales</taxon>
        <taxon>Flavobacteriaceae</taxon>
        <taxon>Myroides</taxon>
    </lineage>
</organism>
<name>A0A6I3LRT9_9FLAO</name>
<keyword evidence="1" id="KW-0812">Transmembrane</keyword>
<sequence length="174" mass="19836">MYDGDTVNLAKTYEAHLIIEELKKQQKLLTPAEFTANLGSYYNSLISIVLGLFGFFSLISFFTIKNSAKNEVKEALLEIDLKTQDLNRIVKNEVNKVLDEMLRDSKLMHDKLDQSIKGLITDALDESIATVPSIDNFNKLVEDISSLKEEQDTYFEMLDEAINDRKISHKKVTV</sequence>
<evidence type="ECO:0000256" key="1">
    <source>
        <dbReference type="SAM" id="Phobius"/>
    </source>
</evidence>
<accession>A0A6I3LRT9</accession>
<proteinExistence type="predicted"/>
<reference evidence="2 3" key="1">
    <citation type="submission" date="2019-11" db="EMBL/GenBank/DDBJ databases">
        <title>Genome of Strain BIT-d1.</title>
        <authorList>
            <person name="Yang Y."/>
        </authorList>
    </citation>
    <scope>NUCLEOTIDE SEQUENCE [LARGE SCALE GENOMIC DNA]</scope>
    <source>
        <strain evidence="2 3">BIT-d1</strain>
    </source>
</reference>